<dbReference type="AlphaFoldDB" id="A0A426Y702"/>
<evidence type="ECO:0000313" key="2">
    <source>
        <dbReference type="EMBL" id="RRT47470.1"/>
    </source>
</evidence>
<sequence length="121" mass="13032">MGSSPRGVPLRNPEVEVSSSFGGMFSGDVKAFHALEVIRSSHSSDSVMNEELLRLVRGRYSISSDYELHASQPEQHPFDLSLTAQEVTVQEARGAKEGRLGTKSPPGKEPAKATVPSATHD</sequence>
<gene>
    <name evidence="2" type="ORF">B296_00004616</name>
</gene>
<name>A0A426Y702_ENSVE</name>
<evidence type="ECO:0000313" key="3">
    <source>
        <dbReference type="Proteomes" id="UP000287651"/>
    </source>
</evidence>
<evidence type="ECO:0000256" key="1">
    <source>
        <dbReference type="SAM" id="MobiDB-lite"/>
    </source>
</evidence>
<accession>A0A426Y702</accession>
<dbReference type="Proteomes" id="UP000287651">
    <property type="component" value="Unassembled WGS sequence"/>
</dbReference>
<proteinExistence type="predicted"/>
<organism evidence="2 3">
    <name type="scientific">Ensete ventricosum</name>
    <name type="common">Abyssinian banana</name>
    <name type="synonym">Musa ensete</name>
    <dbReference type="NCBI Taxonomy" id="4639"/>
    <lineage>
        <taxon>Eukaryota</taxon>
        <taxon>Viridiplantae</taxon>
        <taxon>Streptophyta</taxon>
        <taxon>Embryophyta</taxon>
        <taxon>Tracheophyta</taxon>
        <taxon>Spermatophyta</taxon>
        <taxon>Magnoliopsida</taxon>
        <taxon>Liliopsida</taxon>
        <taxon>Zingiberales</taxon>
        <taxon>Musaceae</taxon>
        <taxon>Ensete</taxon>
    </lineage>
</organism>
<comment type="caution">
    <text evidence="2">The sequence shown here is derived from an EMBL/GenBank/DDBJ whole genome shotgun (WGS) entry which is preliminary data.</text>
</comment>
<feature type="region of interest" description="Disordered" evidence="1">
    <location>
        <begin position="90"/>
        <end position="121"/>
    </location>
</feature>
<dbReference type="EMBL" id="AMZH03014539">
    <property type="protein sequence ID" value="RRT47470.1"/>
    <property type="molecule type" value="Genomic_DNA"/>
</dbReference>
<reference evidence="2 3" key="1">
    <citation type="journal article" date="2014" name="Agronomy (Basel)">
        <title>A Draft Genome Sequence for Ensete ventricosum, the Drought-Tolerant Tree Against Hunger.</title>
        <authorList>
            <person name="Harrison J."/>
            <person name="Moore K.A."/>
            <person name="Paszkiewicz K."/>
            <person name="Jones T."/>
            <person name="Grant M."/>
            <person name="Ambacheew D."/>
            <person name="Muzemil S."/>
            <person name="Studholme D.J."/>
        </authorList>
    </citation>
    <scope>NUCLEOTIDE SEQUENCE [LARGE SCALE GENOMIC DNA]</scope>
</reference>
<protein>
    <submittedName>
        <fullName evidence="2">Uncharacterized protein</fullName>
    </submittedName>
</protein>